<sequence>MPVLTTWNLENLYQPGGEFGPKTKSVYDEKLDYVAARIETIGPDVLAVQEIGDPEALDELTGRLPGTWHTVLSEHPDARGIRVGFLSRGSIATTTHVTTLPEPLRPVQSGDGPDDAAEALGRGALHVRTAVDGRDLDLVTCHLKSKLLTYPGGRFNPKDEDERARFGAYALYRRTAEAAAIRVHVNALLAEEGRSVAVLGDLNDTQLAATTQLMYGPTGSQLGTAGFDRPDKGDRSRLWNVAAKIPEEQRFSRIHEGDRELIDHILLSHALVEGLESAESFTDDIQGIGNNPSARRSESVPDHAPVTVRIG</sequence>
<dbReference type="InterPro" id="IPR036691">
    <property type="entry name" value="Endo/exonu/phosph_ase_sf"/>
</dbReference>
<dbReference type="GO" id="GO:0004527">
    <property type="term" value="F:exonuclease activity"/>
    <property type="evidence" value="ECO:0007669"/>
    <property type="project" value="UniProtKB-KW"/>
</dbReference>
<proteinExistence type="predicted"/>
<name>N1UZ23_9MICC</name>
<protein>
    <submittedName>
        <fullName evidence="3">Endonuclease/exonuclease/phosphatase</fullName>
    </submittedName>
</protein>
<keyword evidence="3" id="KW-0255">Endonuclease</keyword>
<dbReference type="RefSeq" id="WP_005267161.1">
    <property type="nucleotide sequence ID" value="NZ_ANPE02000067.1"/>
</dbReference>
<keyword evidence="3" id="KW-0269">Exonuclease</keyword>
<evidence type="ECO:0000259" key="2">
    <source>
        <dbReference type="Pfam" id="PF03372"/>
    </source>
</evidence>
<dbReference type="Proteomes" id="UP000010729">
    <property type="component" value="Unassembled WGS sequence"/>
</dbReference>
<reference evidence="3 4" key="1">
    <citation type="journal article" date="2013" name="Genome Announc.">
        <title>Draft Genome Sequence of Arthrobacter crystallopoietes Strain BAB-32, Revealing Genes for Bioremediation.</title>
        <authorList>
            <person name="Joshi M.N."/>
            <person name="Pandit A.S."/>
            <person name="Sharma A."/>
            <person name="Pandya R.V."/>
            <person name="Desai S.M."/>
            <person name="Saxena A.K."/>
            <person name="Bagatharia S.B."/>
        </authorList>
    </citation>
    <scope>NUCLEOTIDE SEQUENCE [LARGE SCALE GENOMIC DNA]</scope>
    <source>
        <strain evidence="3 4">BAB-32</strain>
    </source>
</reference>
<dbReference type="PANTHER" id="PTHR42834:SF1">
    <property type="entry name" value="ENDONUCLEASE_EXONUCLEASE_PHOSPHATASE FAMILY PROTEIN (AFU_ORTHOLOGUE AFUA_3G09210)"/>
    <property type="match status" value="1"/>
</dbReference>
<organism evidence="3 4">
    <name type="scientific">Arthrobacter crystallopoietes BAB-32</name>
    <dbReference type="NCBI Taxonomy" id="1246476"/>
    <lineage>
        <taxon>Bacteria</taxon>
        <taxon>Bacillati</taxon>
        <taxon>Actinomycetota</taxon>
        <taxon>Actinomycetes</taxon>
        <taxon>Micrococcales</taxon>
        <taxon>Micrococcaceae</taxon>
        <taxon>Crystallibacter</taxon>
    </lineage>
</organism>
<evidence type="ECO:0000256" key="1">
    <source>
        <dbReference type="SAM" id="MobiDB-lite"/>
    </source>
</evidence>
<dbReference type="OrthoDB" id="7297112at2"/>
<evidence type="ECO:0000313" key="3">
    <source>
        <dbReference type="EMBL" id="EMY35651.1"/>
    </source>
</evidence>
<gene>
    <name evidence="3" type="ORF">D477_003113</name>
</gene>
<dbReference type="Pfam" id="PF03372">
    <property type="entry name" value="Exo_endo_phos"/>
    <property type="match status" value="1"/>
</dbReference>
<dbReference type="Gene3D" id="3.60.10.10">
    <property type="entry name" value="Endonuclease/exonuclease/phosphatase"/>
    <property type="match status" value="1"/>
</dbReference>
<dbReference type="GO" id="GO:0004519">
    <property type="term" value="F:endonuclease activity"/>
    <property type="evidence" value="ECO:0007669"/>
    <property type="project" value="UniProtKB-KW"/>
</dbReference>
<comment type="caution">
    <text evidence="3">The sequence shown here is derived from an EMBL/GenBank/DDBJ whole genome shotgun (WGS) entry which is preliminary data.</text>
</comment>
<feature type="domain" description="Endonuclease/exonuclease/phosphatase" evidence="2">
    <location>
        <begin position="6"/>
        <end position="271"/>
    </location>
</feature>
<evidence type="ECO:0000313" key="4">
    <source>
        <dbReference type="Proteomes" id="UP000010729"/>
    </source>
</evidence>
<dbReference type="AlphaFoldDB" id="N1UZ23"/>
<keyword evidence="4" id="KW-1185">Reference proteome</keyword>
<feature type="region of interest" description="Disordered" evidence="1">
    <location>
        <begin position="289"/>
        <end position="311"/>
    </location>
</feature>
<dbReference type="SUPFAM" id="SSF56219">
    <property type="entry name" value="DNase I-like"/>
    <property type="match status" value="1"/>
</dbReference>
<keyword evidence="3" id="KW-0540">Nuclease</keyword>
<dbReference type="PANTHER" id="PTHR42834">
    <property type="entry name" value="ENDONUCLEASE/EXONUCLEASE/PHOSPHATASE FAMILY PROTEIN (AFU_ORTHOLOGUE AFUA_3G09210)"/>
    <property type="match status" value="1"/>
</dbReference>
<keyword evidence="3" id="KW-0378">Hydrolase</keyword>
<accession>N1UZ23</accession>
<dbReference type="InterPro" id="IPR005135">
    <property type="entry name" value="Endo/exonuclease/phosphatase"/>
</dbReference>
<dbReference type="EMBL" id="ANPE02000067">
    <property type="protein sequence ID" value="EMY35651.1"/>
    <property type="molecule type" value="Genomic_DNA"/>
</dbReference>